<proteinExistence type="predicted"/>
<evidence type="ECO:0000313" key="2">
    <source>
        <dbReference type="EMBL" id="CAF0705965.1"/>
    </source>
</evidence>
<keyword evidence="1" id="KW-0560">Oxidoreductase</keyword>
<gene>
    <name evidence="2" type="ORF">OXX778_LOCUS315</name>
</gene>
<accession>A0A813M2Y5</accession>
<dbReference type="InterPro" id="IPR036291">
    <property type="entry name" value="NAD(P)-bd_dom_sf"/>
</dbReference>
<sequence>MLTLKNKISIITGASSGIGKATAILFSNLGSKLVLVGRDEKALDETISQCNPEIKNDILKVAGDLNCADTCKNIVEQAVNRFGVINILVNAAGILKSGSLENMKMEDYELSMNTNVKSAINLTQLCLPYLIKEKGSVVNVSSVTGTRSFPGVLPYCISKAALDQFTKCVALELADKGVRVNSVNPGVIVTNLHRRAGQTEEVYSKFLENCKNTHALGRPGTADEVANTIAFLASDSASFITGELVHVDGGRHAMTPR</sequence>
<reference evidence="2" key="1">
    <citation type="submission" date="2021-02" db="EMBL/GenBank/DDBJ databases">
        <authorList>
            <person name="Nowell W R."/>
        </authorList>
    </citation>
    <scope>NUCLEOTIDE SEQUENCE</scope>
    <source>
        <strain evidence="2">Ploen Becks lab</strain>
    </source>
</reference>
<comment type="caution">
    <text evidence="2">The sequence shown here is derived from an EMBL/GenBank/DDBJ whole genome shotgun (WGS) entry which is preliminary data.</text>
</comment>
<dbReference type="GO" id="GO:0016491">
    <property type="term" value="F:oxidoreductase activity"/>
    <property type="evidence" value="ECO:0007669"/>
    <property type="project" value="UniProtKB-KW"/>
</dbReference>
<dbReference type="OrthoDB" id="47007at2759"/>
<evidence type="ECO:0000313" key="3">
    <source>
        <dbReference type="Proteomes" id="UP000663879"/>
    </source>
</evidence>
<dbReference type="SUPFAM" id="SSF51735">
    <property type="entry name" value="NAD(P)-binding Rossmann-fold domains"/>
    <property type="match status" value="1"/>
</dbReference>
<dbReference type="FunFam" id="3.40.50.720:FF:000084">
    <property type="entry name" value="Short-chain dehydrogenase reductase"/>
    <property type="match status" value="1"/>
</dbReference>
<name>A0A813M2Y5_9BILA</name>
<dbReference type="PRINTS" id="PR00081">
    <property type="entry name" value="GDHRDH"/>
</dbReference>
<dbReference type="AlphaFoldDB" id="A0A813M2Y5"/>
<dbReference type="PROSITE" id="PS00061">
    <property type="entry name" value="ADH_SHORT"/>
    <property type="match status" value="1"/>
</dbReference>
<dbReference type="PANTHER" id="PTHR43975:SF2">
    <property type="entry name" value="EG:BACR7A4.14 PROTEIN-RELATED"/>
    <property type="match status" value="1"/>
</dbReference>
<keyword evidence="3" id="KW-1185">Reference proteome</keyword>
<dbReference type="InterPro" id="IPR002347">
    <property type="entry name" value="SDR_fam"/>
</dbReference>
<dbReference type="Proteomes" id="UP000663879">
    <property type="component" value="Unassembled WGS sequence"/>
</dbReference>
<dbReference type="InterPro" id="IPR020904">
    <property type="entry name" value="Sc_DH/Rdtase_CS"/>
</dbReference>
<dbReference type="Gene3D" id="3.40.50.720">
    <property type="entry name" value="NAD(P)-binding Rossmann-like Domain"/>
    <property type="match status" value="1"/>
</dbReference>
<organism evidence="2 3">
    <name type="scientific">Brachionus calyciflorus</name>
    <dbReference type="NCBI Taxonomy" id="104777"/>
    <lineage>
        <taxon>Eukaryota</taxon>
        <taxon>Metazoa</taxon>
        <taxon>Spiralia</taxon>
        <taxon>Gnathifera</taxon>
        <taxon>Rotifera</taxon>
        <taxon>Eurotatoria</taxon>
        <taxon>Monogononta</taxon>
        <taxon>Pseudotrocha</taxon>
        <taxon>Ploima</taxon>
        <taxon>Brachionidae</taxon>
        <taxon>Brachionus</taxon>
    </lineage>
</organism>
<evidence type="ECO:0000256" key="1">
    <source>
        <dbReference type="ARBA" id="ARBA00023002"/>
    </source>
</evidence>
<protein>
    <submittedName>
        <fullName evidence="2">Uncharacterized protein</fullName>
    </submittedName>
</protein>
<dbReference type="Pfam" id="PF13561">
    <property type="entry name" value="adh_short_C2"/>
    <property type="match status" value="1"/>
</dbReference>
<dbReference type="PRINTS" id="PR00080">
    <property type="entry name" value="SDRFAMILY"/>
</dbReference>
<dbReference type="PANTHER" id="PTHR43975">
    <property type="entry name" value="ZGC:101858"/>
    <property type="match status" value="1"/>
</dbReference>
<dbReference type="EMBL" id="CAJNOC010000014">
    <property type="protein sequence ID" value="CAF0705965.1"/>
    <property type="molecule type" value="Genomic_DNA"/>
</dbReference>